<sequence>MFKKFPPHTPLILGLGSGVALFTLTSLFLFHPKILAWLDRNSASLPSQAPNQPSAVVDSTSLPQTERDVKLKDVADANAPSLDRSRARYLLAMDLLRKYEGGPALKQLEGLEKQYPVLAPQILLKQGRAHELTNDSERAQEIWQKLVETYPQSPVVAEAYYALGKYDPSYHEKLLKEYPRHPRTLALIRQRLQENPDQFPLWLQLAKANPFDPTLNQARDRLVKDYAEQLTPADWAMIGAGYWQSGLYEKAYKAYAKATPSPEQAYRYARGLQIAKKLPEARSAYQKLIKTYPQASETGLGLLRLAQISPNRDAIAYLDRIVKQFPDRAPEALEAKAKLLNSTNAQAASQTWQTLLNKYPKSDEAADYRWLMAQRAAKSGDYAKAWQWAQPIAVNNPDSQIAPKAAFWVGKWAQKLGKNQEAKQAFTYTISRHPHSYYAWRSAVLLGWDVGDFTTVRSYNPTTVKPATRNDPPAGSEAFKELYRIGEDTDAWNLWQAEIVDPWNLTVDEQFNLGVYKLSRNQNLEGINLIWRLRERDTPEEREAWKALRQNDKYWHALFPFPYYDTILEWSKDRQLNPLLVTALIRQESRFEKEIRSPVGAVGLMQIMPDTGKYIAGNTGNKSYSLTNPEDNIMMGTWYLDYTHGKFAGNSLFAVASYNAGPGAVSKWKQRFDFSDHDEFVENIPFRETKGYIESVFGNYWNYLQIYNPEIQEQMKRVANPS</sequence>
<dbReference type="Pfam" id="PF13174">
    <property type="entry name" value="TPR_6"/>
    <property type="match status" value="3"/>
</dbReference>
<dbReference type="PANTHER" id="PTHR37423">
    <property type="entry name" value="SOLUBLE LYTIC MUREIN TRANSGLYCOSYLASE-RELATED"/>
    <property type="match status" value="1"/>
</dbReference>
<dbReference type="Gene3D" id="1.10.530.10">
    <property type="match status" value="1"/>
</dbReference>
<dbReference type="AlphaFoldDB" id="A0A0A1W1I4"/>
<dbReference type="SUPFAM" id="SSF48435">
    <property type="entry name" value="Bacterial muramidases"/>
    <property type="match status" value="1"/>
</dbReference>
<reference evidence="4" key="1">
    <citation type="journal article" date="2015" name="Genome">
        <title>Whole Genome Sequence of the Non-Microcystin-Producing Microcystis aeruginosa Strain NIES-44.</title>
        <authorList>
            <person name="Okano K."/>
            <person name="Miyata N."/>
            <person name="Ozaki Y."/>
        </authorList>
    </citation>
    <scope>NUCLEOTIDE SEQUENCE [LARGE SCALE GENOMIC DNA]</scope>
    <source>
        <strain evidence="4">NIES-44</strain>
    </source>
</reference>
<name>A0A0A1W1I4_MICAE</name>
<feature type="domain" description="Transglycosylase SLT" evidence="2">
    <location>
        <begin position="566"/>
        <end position="678"/>
    </location>
</feature>
<dbReference type="Gene3D" id="1.25.40.10">
    <property type="entry name" value="Tetratricopeptide repeat domain"/>
    <property type="match status" value="3"/>
</dbReference>
<evidence type="ECO:0000313" key="4">
    <source>
        <dbReference type="Proteomes" id="UP000030321"/>
    </source>
</evidence>
<evidence type="ECO:0000259" key="2">
    <source>
        <dbReference type="Pfam" id="PF01464"/>
    </source>
</evidence>
<dbReference type="InterPro" id="IPR008939">
    <property type="entry name" value="Lytic_TGlycosylase_superhlx_U"/>
</dbReference>
<dbReference type="EMBL" id="BBPA01000076">
    <property type="protein sequence ID" value="GAL95835.1"/>
    <property type="molecule type" value="Genomic_DNA"/>
</dbReference>
<proteinExistence type="predicted"/>
<evidence type="ECO:0000256" key="1">
    <source>
        <dbReference type="ARBA" id="ARBA00022729"/>
    </source>
</evidence>
<dbReference type="RefSeq" id="WP_045362820.1">
    <property type="nucleotide sequence ID" value="NZ_BBPA01000076.1"/>
</dbReference>
<keyword evidence="1" id="KW-0732">Signal</keyword>
<evidence type="ECO:0000313" key="3">
    <source>
        <dbReference type="EMBL" id="GAL95835.1"/>
    </source>
</evidence>
<dbReference type="Proteomes" id="UP000030321">
    <property type="component" value="Unassembled WGS sequence"/>
</dbReference>
<dbReference type="PANTHER" id="PTHR37423:SF5">
    <property type="entry name" value="SOLUBLE LYTIC MUREIN TRANSGLYCOSYLASE"/>
    <property type="match status" value="1"/>
</dbReference>
<dbReference type="SUPFAM" id="SSF53955">
    <property type="entry name" value="Lysozyme-like"/>
    <property type="match status" value="1"/>
</dbReference>
<dbReference type="GO" id="GO:0042597">
    <property type="term" value="C:periplasmic space"/>
    <property type="evidence" value="ECO:0007669"/>
    <property type="project" value="InterPro"/>
</dbReference>
<dbReference type="InterPro" id="IPR023346">
    <property type="entry name" value="Lysozyme-like_dom_sf"/>
</dbReference>
<accession>A0A0A1W1I4</accession>
<dbReference type="InterPro" id="IPR008258">
    <property type="entry name" value="Transglycosylase_SLT_dom_1"/>
</dbReference>
<dbReference type="InterPro" id="IPR019734">
    <property type="entry name" value="TPR_rpt"/>
</dbReference>
<dbReference type="Pfam" id="PF01464">
    <property type="entry name" value="SLT"/>
    <property type="match status" value="1"/>
</dbReference>
<gene>
    <name evidence="3" type="ORF">N44_04691</name>
</gene>
<dbReference type="InterPro" id="IPR011990">
    <property type="entry name" value="TPR-like_helical_dom_sf"/>
</dbReference>
<organism evidence="3 4">
    <name type="scientific">Microcystis aeruginosa NIES-44</name>
    <dbReference type="NCBI Taxonomy" id="449439"/>
    <lineage>
        <taxon>Bacteria</taxon>
        <taxon>Bacillati</taxon>
        <taxon>Cyanobacteriota</taxon>
        <taxon>Cyanophyceae</taxon>
        <taxon>Oscillatoriophycideae</taxon>
        <taxon>Chroococcales</taxon>
        <taxon>Microcystaceae</taxon>
        <taxon>Microcystis</taxon>
    </lineage>
</organism>
<dbReference type="CDD" id="cd13401">
    <property type="entry name" value="Slt70-like"/>
    <property type="match status" value="1"/>
</dbReference>
<protein>
    <submittedName>
        <fullName evidence="3">Soluble lytic murein transglycosylase</fullName>
    </submittedName>
</protein>
<comment type="caution">
    <text evidence="3">The sequence shown here is derived from an EMBL/GenBank/DDBJ whole genome shotgun (WGS) entry which is preliminary data.</text>
</comment>
<dbReference type="GO" id="GO:0004553">
    <property type="term" value="F:hydrolase activity, hydrolyzing O-glycosyl compounds"/>
    <property type="evidence" value="ECO:0007669"/>
    <property type="project" value="InterPro"/>
</dbReference>